<keyword evidence="2" id="KW-1185">Reference proteome</keyword>
<evidence type="ECO:0000313" key="2">
    <source>
        <dbReference type="Proteomes" id="UP000319671"/>
    </source>
</evidence>
<gene>
    <name evidence="1" type="ORF">FB550_101774</name>
</gene>
<organism evidence="1 2">
    <name type="scientific">Neobacillus bataviensis</name>
    <dbReference type="NCBI Taxonomy" id="220685"/>
    <lineage>
        <taxon>Bacteria</taxon>
        <taxon>Bacillati</taxon>
        <taxon>Bacillota</taxon>
        <taxon>Bacilli</taxon>
        <taxon>Bacillales</taxon>
        <taxon>Bacillaceae</taxon>
        <taxon>Neobacillus</taxon>
    </lineage>
</organism>
<dbReference type="AlphaFoldDB" id="A0A561DZI1"/>
<dbReference type="RefSeq" id="WP_144562381.1">
    <property type="nucleotide sequence ID" value="NZ_VIVN01000001.1"/>
</dbReference>
<proteinExistence type="predicted"/>
<accession>A0A561DZI1</accession>
<evidence type="ECO:0000313" key="1">
    <source>
        <dbReference type="EMBL" id="TWE08746.1"/>
    </source>
</evidence>
<dbReference type="EMBL" id="VIVN01000001">
    <property type="protein sequence ID" value="TWE08746.1"/>
    <property type="molecule type" value="Genomic_DNA"/>
</dbReference>
<comment type="caution">
    <text evidence="1">The sequence shown here is derived from an EMBL/GenBank/DDBJ whole genome shotgun (WGS) entry which is preliminary data.</text>
</comment>
<sequence length="135" mass="15945">MTLMNDSEQLRTEFLRVIQNKFPEVFKKPFTLKSGEIRYSVYQTGATKRWMQVDCHPKHVAVAMDHRVGDISTNDLVATDIPYGLQENRTGIILKKNDDAVNISFFLDYPYDFTQEKFVQFLKQHYESYLKRIRS</sequence>
<protein>
    <submittedName>
        <fullName evidence="1">Uncharacterized protein</fullName>
    </submittedName>
</protein>
<dbReference type="Proteomes" id="UP000319671">
    <property type="component" value="Unassembled WGS sequence"/>
</dbReference>
<name>A0A561DZI1_9BACI</name>
<reference evidence="1 2" key="1">
    <citation type="submission" date="2019-06" db="EMBL/GenBank/DDBJ databases">
        <title>Sorghum-associated microbial communities from plants grown in Nebraska, USA.</title>
        <authorList>
            <person name="Schachtman D."/>
        </authorList>
    </citation>
    <scope>NUCLEOTIDE SEQUENCE [LARGE SCALE GENOMIC DNA]</scope>
    <source>
        <strain evidence="1 2">2482</strain>
    </source>
</reference>